<feature type="transmembrane region" description="Helical" evidence="7">
    <location>
        <begin position="175"/>
        <end position="198"/>
    </location>
</feature>
<proteinExistence type="predicted"/>
<name>A0A3M7SQU6_BRAPC</name>
<reference evidence="8 9" key="1">
    <citation type="journal article" date="2018" name="Sci. Rep.">
        <title>Genomic signatures of local adaptation to the degree of environmental predictability in rotifers.</title>
        <authorList>
            <person name="Franch-Gras L."/>
            <person name="Hahn C."/>
            <person name="Garcia-Roger E.M."/>
            <person name="Carmona M.J."/>
            <person name="Serra M."/>
            <person name="Gomez A."/>
        </authorList>
    </citation>
    <scope>NUCLEOTIDE SEQUENCE [LARGE SCALE GENOMIC DNA]</scope>
    <source>
        <strain evidence="8">HYR1</strain>
    </source>
</reference>
<dbReference type="Proteomes" id="UP000276133">
    <property type="component" value="Unassembled WGS sequence"/>
</dbReference>
<evidence type="ECO:0000256" key="4">
    <source>
        <dbReference type="ARBA" id="ARBA00022989"/>
    </source>
</evidence>
<feature type="transmembrane region" description="Helical" evidence="7">
    <location>
        <begin position="272"/>
        <end position="294"/>
    </location>
</feature>
<evidence type="ECO:0000313" key="9">
    <source>
        <dbReference type="Proteomes" id="UP000276133"/>
    </source>
</evidence>
<dbReference type="EMBL" id="REGN01000935">
    <property type="protein sequence ID" value="RNA38000.1"/>
    <property type="molecule type" value="Genomic_DNA"/>
</dbReference>
<comment type="subcellular location">
    <subcellularLocation>
        <location evidence="1">Endomembrane system</location>
        <topology evidence="1">Multi-pass membrane protein</topology>
    </subcellularLocation>
    <subcellularLocation>
        <location evidence="2">Lysosome membrane</location>
    </subcellularLocation>
</comment>
<evidence type="ECO:0000256" key="3">
    <source>
        <dbReference type="ARBA" id="ARBA00022692"/>
    </source>
</evidence>
<dbReference type="GO" id="GO:0012505">
    <property type="term" value="C:endomembrane system"/>
    <property type="evidence" value="ECO:0007669"/>
    <property type="project" value="UniProtKB-SubCell"/>
</dbReference>
<keyword evidence="4 7" id="KW-1133">Transmembrane helix</keyword>
<keyword evidence="9" id="KW-1185">Reference proteome</keyword>
<evidence type="ECO:0000256" key="5">
    <source>
        <dbReference type="ARBA" id="ARBA00023136"/>
    </source>
</evidence>
<keyword evidence="5 7" id="KW-0472">Membrane</keyword>
<feature type="transmembrane region" description="Helical" evidence="7">
    <location>
        <begin position="91"/>
        <end position="115"/>
    </location>
</feature>
<dbReference type="AlphaFoldDB" id="A0A3M7SQU6"/>
<dbReference type="GO" id="GO:1904263">
    <property type="term" value="P:positive regulation of TORC1 signaling"/>
    <property type="evidence" value="ECO:0007669"/>
    <property type="project" value="TreeGrafter"/>
</dbReference>
<evidence type="ECO:0000256" key="6">
    <source>
        <dbReference type="ARBA" id="ARBA00023228"/>
    </source>
</evidence>
<dbReference type="PANTHER" id="PTHR15146">
    <property type="entry name" value="INTEGRAL MEMBRANE PROTEIN GPR137"/>
    <property type="match status" value="1"/>
</dbReference>
<dbReference type="GO" id="GO:0005765">
    <property type="term" value="C:lysosomal membrane"/>
    <property type="evidence" value="ECO:0007669"/>
    <property type="project" value="UniProtKB-SubCell"/>
</dbReference>
<evidence type="ECO:0000256" key="2">
    <source>
        <dbReference type="ARBA" id="ARBA00004656"/>
    </source>
</evidence>
<dbReference type="STRING" id="10195.A0A3M7SQU6"/>
<dbReference type="OrthoDB" id="192544at2759"/>
<organism evidence="8 9">
    <name type="scientific">Brachionus plicatilis</name>
    <name type="common">Marine rotifer</name>
    <name type="synonym">Brachionus muelleri</name>
    <dbReference type="NCBI Taxonomy" id="10195"/>
    <lineage>
        <taxon>Eukaryota</taxon>
        <taxon>Metazoa</taxon>
        <taxon>Spiralia</taxon>
        <taxon>Gnathifera</taxon>
        <taxon>Rotifera</taxon>
        <taxon>Eurotatoria</taxon>
        <taxon>Monogononta</taxon>
        <taxon>Pseudotrocha</taxon>
        <taxon>Ploima</taxon>
        <taxon>Brachionidae</taxon>
        <taxon>Brachionus</taxon>
    </lineage>
</organism>
<evidence type="ECO:0000256" key="1">
    <source>
        <dbReference type="ARBA" id="ARBA00004127"/>
    </source>
</evidence>
<feature type="transmembrane region" description="Helical" evidence="7">
    <location>
        <begin position="20"/>
        <end position="47"/>
    </location>
</feature>
<accession>A0A3M7SQU6</accession>
<evidence type="ECO:0000256" key="7">
    <source>
        <dbReference type="SAM" id="Phobius"/>
    </source>
</evidence>
<gene>
    <name evidence="8" type="ORF">BpHYR1_002515</name>
</gene>
<protein>
    <submittedName>
        <fullName evidence="8">Integral membrane protein GPR137B-like</fullName>
    </submittedName>
</protein>
<feature type="transmembrane region" description="Helical" evidence="7">
    <location>
        <begin position="219"/>
        <end position="242"/>
    </location>
</feature>
<sequence>MDEFITFPFPTAAPSIPASVYLPLTIILIIFYSSIFIIAYYQLFLIWYYKHKRFSYQTAFLFSSLVWSSLRITLFSFYFENATDANKLTFSLYFAFYCLPVVIQFSILCLLVLYYGQVYFKIATRINQDRNKLRLIILVCILIFFVTSLVSAYMVREICIFKKTAYHDIYRITLIRILITDTLFVIIGFLLSSFLYRIAHLSINYNIPEQNNISVLKSIIVSVCTSFLLISRTFYNILAISIDGLKLPGFDFDWINVSDQADLVNLTETKKYITFVVVILIWELIPSLVVVVLFRVKQDHVSNEAILNINSYLPNEKSVFIESNSYNVDNYETDSENSVDENFSRERRSFYNSISDY</sequence>
<dbReference type="InterPro" id="IPR029723">
    <property type="entry name" value="GPR137"/>
</dbReference>
<keyword evidence="6" id="KW-0458">Lysosome</keyword>
<dbReference type="PANTHER" id="PTHR15146:SF3">
    <property type="entry name" value="THH1_TOM1_TOM3 DOMAIN-CONTAINING PROTEIN"/>
    <property type="match status" value="1"/>
</dbReference>
<comment type="caution">
    <text evidence="8">The sequence shown here is derived from an EMBL/GenBank/DDBJ whole genome shotgun (WGS) entry which is preliminary data.</text>
</comment>
<evidence type="ECO:0000313" key="8">
    <source>
        <dbReference type="EMBL" id="RNA38000.1"/>
    </source>
</evidence>
<keyword evidence="3 7" id="KW-0812">Transmembrane</keyword>
<feature type="transmembrane region" description="Helical" evidence="7">
    <location>
        <begin position="59"/>
        <end position="79"/>
    </location>
</feature>
<dbReference type="CDD" id="cd21464">
    <property type="entry name" value="7tm_GPR137"/>
    <property type="match status" value="1"/>
</dbReference>
<feature type="transmembrane region" description="Helical" evidence="7">
    <location>
        <begin position="135"/>
        <end position="155"/>
    </location>
</feature>